<dbReference type="RefSeq" id="WP_209699012.1">
    <property type="nucleotide sequence ID" value="NZ_BAAAVU010000003.1"/>
</dbReference>
<feature type="region of interest" description="Disordered" evidence="1">
    <location>
        <begin position="21"/>
        <end position="58"/>
    </location>
</feature>
<organism evidence="3 4">
    <name type="scientific">Kribbella aluminosa</name>
    <dbReference type="NCBI Taxonomy" id="416017"/>
    <lineage>
        <taxon>Bacteria</taxon>
        <taxon>Bacillati</taxon>
        <taxon>Actinomycetota</taxon>
        <taxon>Actinomycetes</taxon>
        <taxon>Propionibacteriales</taxon>
        <taxon>Kribbellaceae</taxon>
        <taxon>Kribbella</taxon>
    </lineage>
</organism>
<accession>A0ABS4UXW0</accession>
<gene>
    <name evidence="3" type="ORF">JOF29_007618</name>
</gene>
<comment type="caution">
    <text evidence="3">The sequence shown here is derived from an EMBL/GenBank/DDBJ whole genome shotgun (WGS) entry which is preliminary data.</text>
</comment>
<feature type="signal peptide" evidence="2">
    <location>
        <begin position="1"/>
        <end position="20"/>
    </location>
</feature>
<evidence type="ECO:0000313" key="4">
    <source>
        <dbReference type="Proteomes" id="UP000755585"/>
    </source>
</evidence>
<protein>
    <submittedName>
        <fullName evidence="3">Uncharacterized protein</fullName>
    </submittedName>
</protein>
<keyword evidence="4" id="KW-1185">Reference proteome</keyword>
<sequence length="186" mass="18747">MRFWAVTVSVLILLVQGCSGTSGDGGTAPPATVGTPGGTSEPVPEPTGTEPAQSQQNKPSIEIASLPIGGIPEGGSTCNPISWLAGDIPSGVTIKLGTPAFNPAGIFEPDQTGCPADAQSCEGLLWTSQGLPQCWVGFKQVAPEGAATLVIPATATCDTETLCEKLKSLGGSQITLTAQPTETPTS</sequence>
<dbReference type="EMBL" id="JAGINT010000002">
    <property type="protein sequence ID" value="MBP2356508.1"/>
    <property type="molecule type" value="Genomic_DNA"/>
</dbReference>
<reference evidence="3 4" key="1">
    <citation type="submission" date="2021-03" db="EMBL/GenBank/DDBJ databases">
        <title>Sequencing the genomes of 1000 actinobacteria strains.</title>
        <authorList>
            <person name="Klenk H.-P."/>
        </authorList>
    </citation>
    <scope>NUCLEOTIDE SEQUENCE [LARGE SCALE GENOMIC DNA]</scope>
    <source>
        <strain evidence="3 4">DSM 18824</strain>
    </source>
</reference>
<evidence type="ECO:0000256" key="2">
    <source>
        <dbReference type="SAM" id="SignalP"/>
    </source>
</evidence>
<evidence type="ECO:0000256" key="1">
    <source>
        <dbReference type="SAM" id="MobiDB-lite"/>
    </source>
</evidence>
<feature type="chain" id="PRO_5046150872" evidence="2">
    <location>
        <begin position="21"/>
        <end position="186"/>
    </location>
</feature>
<dbReference type="Proteomes" id="UP000755585">
    <property type="component" value="Unassembled WGS sequence"/>
</dbReference>
<keyword evidence="2" id="KW-0732">Signal</keyword>
<proteinExistence type="predicted"/>
<evidence type="ECO:0000313" key="3">
    <source>
        <dbReference type="EMBL" id="MBP2356508.1"/>
    </source>
</evidence>
<name>A0ABS4UXW0_9ACTN</name>
<dbReference type="PROSITE" id="PS51257">
    <property type="entry name" value="PROKAR_LIPOPROTEIN"/>
    <property type="match status" value="1"/>
</dbReference>